<name>A0A388KC80_CHABU</name>
<protein>
    <submittedName>
        <fullName evidence="2">Uncharacterized protein</fullName>
    </submittedName>
</protein>
<feature type="region of interest" description="Disordered" evidence="1">
    <location>
        <begin position="389"/>
        <end position="427"/>
    </location>
</feature>
<feature type="compositionally biased region" description="Low complexity" evidence="1">
    <location>
        <begin position="57"/>
        <end position="67"/>
    </location>
</feature>
<dbReference type="Proteomes" id="UP000265515">
    <property type="component" value="Unassembled WGS sequence"/>
</dbReference>
<gene>
    <name evidence="2" type="ORF">CBR_g795</name>
</gene>
<accession>A0A388KC80</accession>
<evidence type="ECO:0000313" key="2">
    <source>
        <dbReference type="EMBL" id="GBG67665.1"/>
    </source>
</evidence>
<feature type="region of interest" description="Disordered" evidence="1">
    <location>
        <begin position="216"/>
        <end position="240"/>
    </location>
</feature>
<feature type="region of interest" description="Disordered" evidence="1">
    <location>
        <begin position="489"/>
        <end position="517"/>
    </location>
</feature>
<proteinExistence type="predicted"/>
<keyword evidence="3" id="KW-1185">Reference proteome</keyword>
<feature type="region of interest" description="Disordered" evidence="1">
    <location>
        <begin position="302"/>
        <end position="373"/>
    </location>
</feature>
<feature type="compositionally biased region" description="Polar residues" evidence="1">
    <location>
        <begin position="146"/>
        <end position="173"/>
    </location>
</feature>
<organism evidence="2 3">
    <name type="scientific">Chara braunii</name>
    <name type="common">Braun's stonewort</name>
    <dbReference type="NCBI Taxonomy" id="69332"/>
    <lineage>
        <taxon>Eukaryota</taxon>
        <taxon>Viridiplantae</taxon>
        <taxon>Streptophyta</taxon>
        <taxon>Charophyceae</taxon>
        <taxon>Charales</taxon>
        <taxon>Characeae</taxon>
        <taxon>Chara</taxon>
    </lineage>
</organism>
<feature type="compositionally biased region" description="Low complexity" evidence="1">
    <location>
        <begin position="312"/>
        <end position="322"/>
    </location>
</feature>
<dbReference type="AlphaFoldDB" id="A0A388KC80"/>
<feature type="compositionally biased region" description="Polar residues" evidence="1">
    <location>
        <begin position="46"/>
        <end position="56"/>
    </location>
</feature>
<dbReference type="EMBL" id="BFEA01000090">
    <property type="protein sequence ID" value="GBG67665.1"/>
    <property type="molecule type" value="Genomic_DNA"/>
</dbReference>
<comment type="caution">
    <text evidence="2">The sequence shown here is derived from an EMBL/GenBank/DDBJ whole genome shotgun (WGS) entry which is preliminary data.</text>
</comment>
<feature type="compositionally biased region" description="Acidic residues" evidence="1">
    <location>
        <begin position="348"/>
        <end position="357"/>
    </location>
</feature>
<evidence type="ECO:0000313" key="3">
    <source>
        <dbReference type="Proteomes" id="UP000265515"/>
    </source>
</evidence>
<sequence length="517" mass="56568">MYGRKSERAARRGRWFNCGRYWTNMNGQTNGQSNPPPPGIYGVSMQHPSGLNQMAPSSAGSGASNAAYQAHQPSGHWNAQTWPGPWQVTGAWAMPPAQPVPMVPMVQTAQQMMVQPPVMTPQVITPQVIALQALPPALPPALPQANGTAHQQSSNQFRSIQNSQSGENRSQHASKVVNVFPGPGNRAYFTKKCMDLLEEIKTTKVLDEAKKRMAGNRRGGGIQISGTSGKSHIGQIRNSDKSDEMKAWVSSTLGDSLKLITKKLEEVDAKASVAVAEKEELVKLRAEKAALEMAMCNKVKETSSEKRKRVTAARAAPAVHARITPKNSEANARSWSSSKSRTRRVEILSDEDGDDDGVQQNLAPKQEKSSDLSEVKRLLSELVQGLAEQKGKKHAVFPESVPKPGSQSDDAEDVDLTQKPNQAEEADADEDGLAAYMKMRQDFYMSLHFSRVQELCKQRGVQYVRKDAGSWELARLDLQEYVDQLKNEAPKVAAEPSRNHDNEDLNDVAGNGAVTGK</sequence>
<evidence type="ECO:0000256" key="1">
    <source>
        <dbReference type="SAM" id="MobiDB-lite"/>
    </source>
</evidence>
<feature type="region of interest" description="Disordered" evidence="1">
    <location>
        <begin position="26"/>
        <end position="68"/>
    </location>
</feature>
<feature type="region of interest" description="Disordered" evidence="1">
    <location>
        <begin position="140"/>
        <end position="173"/>
    </location>
</feature>
<dbReference type="Gramene" id="GBG67665">
    <property type="protein sequence ID" value="GBG67665"/>
    <property type="gene ID" value="CBR_g795"/>
</dbReference>
<reference evidence="2 3" key="1">
    <citation type="journal article" date="2018" name="Cell">
        <title>The Chara Genome: Secondary Complexity and Implications for Plant Terrestrialization.</title>
        <authorList>
            <person name="Nishiyama T."/>
            <person name="Sakayama H."/>
            <person name="Vries J.D."/>
            <person name="Buschmann H."/>
            <person name="Saint-Marcoux D."/>
            <person name="Ullrich K.K."/>
            <person name="Haas F.B."/>
            <person name="Vanderstraeten L."/>
            <person name="Becker D."/>
            <person name="Lang D."/>
            <person name="Vosolsobe S."/>
            <person name="Rombauts S."/>
            <person name="Wilhelmsson P.K.I."/>
            <person name="Janitza P."/>
            <person name="Kern R."/>
            <person name="Heyl A."/>
            <person name="Rumpler F."/>
            <person name="Villalobos L.I.A.C."/>
            <person name="Clay J.M."/>
            <person name="Skokan R."/>
            <person name="Toyoda A."/>
            <person name="Suzuki Y."/>
            <person name="Kagoshima H."/>
            <person name="Schijlen E."/>
            <person name="Tajeshwar N."/>
            <person name="Catarino B."/>
            <person name="Hetherington A.J."/>
            <person name="Saltykova A."/>
            <person name="Bonnot C."/>
            <person name="Breuninger H."/>
            <person name="Symeonidi A."/>
            <person name="Radhakrishnan G.V."/>
            <person name="Van Nieuwerburgh F."/>
            <person name="Deforce D."/>
            <person name="Chang C."/>
            <person name="Karol K.G."/>
            <person name="Hedrich R."/>
            <person name="Ulvskov P."/>
            <person name="Glockner G."/>
            <person name="Delwiche C.F."/>
            <person name="Petrasek J."/>
            <person name="Van de Peer Y."/>
            <person name="Friml J."/>
            <person name="Beilby M."/>
            <person name="Dolan L."/>
            <person name="Kohara Y."/>
            <person name="Sugano S."/>
            <person name="Fujiyama A."/>
            <person name="Delaux P.-M."/>
            <person name="Quint M."/>
            <person name="TheiBen G."/>
            <person name="Hagemann M."/>
            <person name="Harholt J."/>
            <person name="Dunand C."/>
            <person name="Zachgo S."/>
            <person name="Langdale J."/>
            <person name="Maumus F."/>
            <person name="Straeten D.V.D."/>
            <person name="Gould S.B."/>
            <person name="Rensing S.A."/>
        </authorList>
    </citation>
    <scope>NUCLEOTIDE SEQUENCE [LARGE SCALE GENOMIC DNA]</scope>
    <source>
        <strain evidence="2 3">S276</strain>
    </source>
</reference>